<sequence length="161" mass="18588">MNKRYTLLVFLILCTTCRSRGKSAVLSRRKRYVLFPEGSSVSIAVCMTAQTGVIPPGVFTESIAWGLAYELPDNVTDYKELYTSSKYLLKRRNRRDLYGKMETIMNSFPDQRILSSEPDEHRIYHWAHQKGRETEDCSEVFPQCPFSLIDMALGHYSQFAD</sequence>
<accession>A0AAV8W5V4</accession>
<feature type="chain" id="PRO_5043417824" evidence="1">
    <location>
        <begin position="22"/>
        <end position="161"/>
    </location>
</feature>
<keyword evidence="1" id="KW-0732">Signal</keyword>
<dbReference type="AlphaFoldDB" id="A0AAV8W5V4"/>
<protein>
    <submittedName>
        <fullName evidence="2">Uncharacterized protein</fullName>
    </submittedName>
</protein>
<gene>
    <name evidence="2" type="ORF">NQ315_002956</name>
</gene>
<dbReference type="Pfam" id="PF07841">
    <property type="entry name" value="DM4_12"/>
    <property type="match status" value="1"/>
</dbReference>
<evidence type="ECO:0000313" key="3">
    <source>
        <dbReference type="Proteomes" id="UP001159042"/>
    </source>
</evidence>
<organism evidence="2 3">
    <name type="scientific">Exocentrus adspersus</name>
    <dbReference type="NCBI Taxonomy" id="1586481"/>
    <lineage>
        <taxon>Eukaryota</taxon>
        <taxon>Metazoa</taxon>
        <taxon>Ecdysozoa</taxon>
        <taxon>Arthropoda</taxon>
        <taxon>Hexapoda</taxon>
        <taxon>Insecta</taxon>
        <taxon>Pterygota</taxon>
        <taxon>Neoptera</taxon>
        <taxon>Endopterygota</taxon>
        <taxon>Coleoptera</taxon>
        <taxon>Polyphaga</taxon>
        <taxon>Cucujiformia</taxon>
        <taxon>Chrysomeloidea</taxon>
        <taxon>Cerambycidae</taxon>
        <taxon>Lamiinae</taxon>
        <taxon>Acanthocinini</taxon>
        <taxon>Exocentrus</taxon>
    </lineage>
</organism>
<reference evidence="2 3" key="1">
    <citation type="journal article" date="2023" name="Insect Mol. Biol.">
        <title>Genome sequencing provides insights into the evolution of gene families encoding plant cell wall-degrading enzymes in longhorned beetles.</title>
        <authorList>
            <person name="Shin N.R."/>
            <person name="Okamura Y."/>
            <person name="Kirsch R."/>
            <person name="Pauchet Y."/>
        </authorList>
    </citation>
    <scope>NUCLEOTIDE SEQUENCE [LARGE SCALE GENOMIC DNA]</scope>
    <source>
        <strain evidence="2">EAD_L_NR</strain>
    </source>
</reference>
<dbReference type="Proteomes" id="UP001159042">
    <property type="component" value="Unassembled WGS sequence"/>
</dbReference>
<feature type="signal peptide" evidence="1">
    <location>
        <begin position="1"/>
        <end position="21"/>
    </location>
</feature>
<evidence type="ECO:0000313" key="2">
    <source>
        <dbReference type="EMBL" id="KAJ8921341.1"/>
    </source>
</evidence>
<dbReference type="PANTHER" id="PTHR21398:SF7">
    <property type="entry name" value="LP19941P"/>
    <property type="match status" value="1"/>
</dbReference>
<name>A0AAV8W5V4_9CUCU</name>
<dbReference type="PANTHER" id="PTHR21398">
    <property type="entry name" value="AGAP007094-PA"/>
    <property type="match status" value="1"/>
</dbReference>
<dbReference type="EMBL" id="JANEYG010000010">
    <property type="protein sequence ID" value="KAJ8921341.1"/>
    <property type="molecule type" value="Genomic_DNA"/>
</dbReference>
<proteinExistence type="predicted"/>
<comment type="caution">
    <text evidence="2">The sequence shown here is derived from an EMBL/GenBank/DDBJ whole genome shotgun (WGS) entry which is preliminary data.</text>
</comment>
<evidence type="ECO:0000256" key="1">
    <source>
        <dbReference type="SAM" id="SignalP"/>
    </source>
</evidence>
<dbReference type="InterPro" id="IPR006631">
    <property type="entry name" value="DM4_12"/>
</dbReference>
<keyword evidence="3" id="KW-1185">Reference proteome</keyword>